<reference evidence="4 5" key="1">
    <citation type="submission" date="2018-07" db="EMBL/GenBank/DDBJ databases">
        <title>Genomic Encyclopedia of Type Strains, Phase III (KMG-III): the genomes of soil and plant-associated and newly described type strains.</title>
        <authorList>
            <person name="Whitman W."/>
        </authorList>
    </citation>
    <scope>NUCLEOTIDE SEQUENCE [LARGE SCALE GENOMIC DNA]</scope>
    <source>
        <strain evidence="4 5">CECT 8236</strain>
    </source>
</reference>
<keyword evidence="1" id="KW-0732">Signal</keyword>
<name>A0A3D9I1A2_9BACL</name>
<dbReference type="GO" id="GO:0016787">
    <property type="term" value="F:hydrolase activity"/>
    <property type="evidence" value="ECO:0007669"/>
    <property type="project" value="InterPro"/>
</dbReference>
<proteinExistence type="predicted"/>
<dbReference type="PANTHER" id="PTHR43037">
    <property type="entry name" value="UNNAMED PRODUCT-RELATED"/>
    <property type="match status" value="1"/>
</dbReference>
<dbReference type="PANTHER" id="PTHR43037:SF1">
    <property type="entry name" value="BLL1128 PROTEIN"/>
    <property type="match status" value="1"/>
</dbReference>
<dbReference type="InterPro" id="IPR050955">
    <property type="entry name" value="Plant_Biomass_Hydrol_Est"/>
</dbReference>
<gene>
    <name evidence="4" type="ORF">DFP95_11781</name>
</gene>
<sequence>MFSEPLNRLRAIVALVTMLMFVGVACSNNGNAGNGSMETNPTKQALASEERSSPAEEVVSVIEGDREGLPYVLTIPIGYESEQDKKWPLIVMLNGYGSAYSSLKNGLVAKAAVTQRLPMLTLSPHRERGWDSPGTEVIKLINEVSDQYRVDPSRVYLTGFSYGGVGTWALAGLYPEKFAAIAPIAAGKISSSYVLKLVHTPIWAFHNEGDDSMPLADHQAAVDAVRKAGNTEVNFTVYPRRGHDSWTDTYSNSDLYDWLLTHSL</sequence>
<dbReference type="SUPFAM" id="SSF53474">
    <property type="entry name" value="alpha/beta-Hydrolases"/>
    <property type="match status" value="1"/>
</dbReference>
<dbReference type="EMBL" id="QRDY01000017">
    <property type="protein sequence ID" value="RED55547.1"/>
    <property type="molecule type" value="Genomic_DNA"/>
</dbReference>
<accession>A0A3D9I1A2</accession>
<dbReference type="InterPro" id="IPR003140">
    <property type="entry name" value="PLipase/COase/thioEstase"/>
</dbReference>
<protein>
    <submittedName>
        <fullName evidence="4">Esterase/PHB depolymerase</fullName>
    </submittedName>
</protein>
<evidence type="ECO:0000313" key="5">
    <source>
        <dbReference type="Proteomes" id="UP000256869"/>
    </source>
</evidence>
<dbReference type="AlphaFoldDB" id="A0A3D9I1A2"/>
<dbReference type="Pfam" id="PF02230">
    <property type="entry name" value="Abhydrolase_2"/>
    <property type="match status" value="1"/>
</dbReference>
<dbReference type="Gene3D" id="3.40.50.1820">
    <property type="entry name" value="alpha/beta hydrolase"/>
    <property type="match status" value="1"/>
</dbReference>
<evidence type="ECO:0000259" key="3">
    <source>
        <dbReference type="Pfam" id="PF02230"/>
    </source>
</evidence>
<organism evidence="4 5">
    <name type="scientific">Cohnella lupini</name>
    <dbReference type="NCBI Taxonomy" id="1294267"/>
    <lineage>
        <taxon>Bacteria</taxon>
        <taxon>Bacillati</taxon>
        <taxon>Bacillota</taxon>
        <taxon>Bacilli</taxon>
        <taxon>Bacillales</taxon>
        <taxon>Paenibacillaceae</taxon>
        <taxon>Cohnella</taxon>
    </lineage>
</organism>
<keyword evidence="5" id="KW-1185">Reference proteome</keyword>
<comment type="caution">
    <text evidence="4">The sequence shown here is derived from an EMBL/GenBank/DDBJ whole genome shotgun (WGS) entry which is preliminary data.</text>
</comment>
<dbReference type="Proteomes" id="UP000256869">
    <property type="component" value="Unassembled WGS sequence"/>
</dbReference>
<dbReference type="InterPro" id="IPR029058">
    <property type="entry name" value="AB_hydrolase_fold"/>
</dbReference>
<evidence type="ECO:0000313" key="4">
    <source>
        <dbReference type="EMBL" id="RED55547.1"/>
    </source>
</evidence>
<evidence type="ECO:0000256" key="1">
    <source>
        <dbReference type="ARBA" id="ARBA00022729"/>
    </source>
</evidence>
<evidence type="ECO:0000256" key="2">
    <source>
        <dbReference type="SAM" id="MobiDB-lite"/>
    </source>
</evidence>
<dbReference type="OrthoDB" id="9764953at2"/>
<feature type="domain" description="Phospholipase/carboxylesterase/thioesterase" evidence="3">
    <location>
        <begin position="127"/>
        <end position="248"/>
    </location>
</feature>
<feature type="region of interest" description="Disordered" evidence="2">
    <location>
        <begin position="31"/>
        <end position="54"/>
    </location>
</feature>
<dbReference type="RefSeq" id="WP_115994817.1">
    <property type="nucleotide sequence ID" value="NZ_QRDY01000017.1"/>
</dbReference>